<dbReference type="InterPro" id="IPR001867">
    <property type="entry name" value="OmpR/PhoB-type_DNA-bd"/>
</dbReference>
<gene>
    <name evidence="10" type="ORF">UU55_C0001G0058</name>
</gene>
<name>A0A0G0VVC1_UNCKA</name>
<dbReference type="CDD" id="cd00383">
    <property type="entry name" value="trans_reg_C"/>
    <property type="match status" value="1"/>
</dbReference>
<dbReference type="SMART" id="SM00862">
    <property type="entry name" value="Trans_reg_C"/>
    <property type="match status" value="1"/>
</dbReference>
<dbReference type="SUPFAM" id="SSF46894">
    <property type="entry name" value="C-terminal effector domain of the bipartite response regulators"/>
    <property type="match status" value="1"/>
</dbReference>
<dbReference type="GO" id="GO:0005829">
    <property type="term" value="C:cytosol"/>
    <property type="evidence" value="ECO:0007669"/>
    <property type="project" value="TreeGrafter"/>
</dbReference>
<evidence type="ECO:0000256" key="4">
    <source>
        <dbReference type="ARBA" id="ARBA00023125"/>
    </source>
</evidence>
<dbReference type="Gene3D" id="6.10.250.690">
    <property type="match status" value="1"/>
</dbReference>
<dbReference type="SMART" id="SM00448">
    <property type="entry name" value="REC"/>
    <property type="match status" value="1"/>
</dbReference>
<dbReference type="InterPro" id="IPR011006">
    <property type="entry name" value="CheY-like_superfamily"/>
</dbReference>
<keyword evidence="5" id="KW-0804">Transcription</keyword>
<dbReference type="EMBL" id="LCBB01000001">
    <property type="protein sequence ID" value="KKS03597.1"/>
    <property type="molecule type" value="Genomic_DNA"/>
</dbReference>
<keyword evidence="2" id="KW-0902">Two-component regulatory system</keyword>
<evidence type="ECO:0000256" key="6">
    <source>
        <dbReference type="PROSITE-ProRule" id="PRU00169"/>
    </source>
</evidence>
<evidence type="ECO:0000256" key="3">
    <source>
        <dbReference type="ARBA" id="ARBA00023015"/>
    </source>
</evidence>
<evidence type="ECO:0000256" key="2">
    <source>
        <dbReference type="ARBA" id="ARBA00023012"/>
    </source>
</evidence>
<dbReference type="FunFam" id="1.10.10.10:FF:000005">
    <property type="entry name" value="Two-component system response regulator"/>
    <property type="match status" value="1"/>
</dbReference>
<dbReference type="GO" id="GO:0032993">
    <property type="term" value="C:protein-DNA complex"/>
    <property type="evidence" value="ECO:0007669"/>
    <property type="project" value="TreeGrafter"/>
</dbReference>
<proteinExistence type="predicted"/>
<accession>A0A0G0VVC1</accession>
<dbReference type="PROSITE" id="PS50110">
    <property type="entry name" value="RESPONSE_REGULATORY"/>
    <property type="match status" value="1"/>
</dbReference>
<dbReference type="CDD" id="cd17625">
    <property type="entry name" value="REC_OmpR_DrrD-like"/>
    <property type="match status" value="1"/>
</dbReference>
<dbReference type="Pfam" id="PF00072">
    <property type="entry name" value="Response_reg"/>
    <property type="match status" value="1"/>
</dbReference>
<dbReference type="InterPro" id="IPR001789">
    <property type="entry name" value="Sig_transdc_resp-reg_receiver"/>
</dbReference>
<dbReference type="GO" id="GO:0006355">
    <property type="term" value="P:regulation of DNA-templated transcription"/>
    <property type="evidence" value="ECO:0007669"/>
    <property type="project" value="InterPro"/>
</dbReference>
<evidence type="ECO:0000256" key="5">
    <source>
        <dbReference type="ARBA" id="ARBA00023163"/>
    </source>
</evidence>
<evidence type="ECO:0000256" key="7">
    <source>
        <dbReference type="PROSITE-ProRule" id="PRU01091"/>
    </source>
</evidence>
<evidence type="ECO:0000313" key="10">
    <source>
        <dbReference type="EMBL" id="KKS03597.1"/>
    </source>
</evidence>
<dbReference type="SUPFAM" id="SSF52172">
    <property type="entry name" value="CheY-like"/>
    <property type="match status" value="1"/>
</dbReference>
<dbReference type="PANTHER" id="PTHR48111">
    <property type="entry name" value="REGULATOR OF RPOS"/>
    <property type="match status" value="1"/>
</dbReference>
<protein>
    <submittedName>
        <fullName evidence="10">Two component transcriptional regulator, winged helix family</fullName>
    </submittedName>
</protein>
<dbReference type="Gene3D" id="1.10.10.10">
    <property type="entry name" value="Winged helix-like DNA-binding domain superfamily/Winged helix DNA-binding domain"/>
    <property type="match status" value="1"/>
</dbReference>
<dbReference type="InterPro" id="IPR036388">
    <property type="entry name" value="WH-like_DNA-bd_sf"/>
</dbReference>
<keyword evidence="3" id="KW-0805">Transcription regulation</keyword>
<dbReference type="AlphaFoldDB" id="A0A0G0VVC1"/>
<feature type="DNA-binding region" description="OmpR/PhoB-type" evidence="7">
    <location>
        <begin position="124"/>
        <end position="224"/>
    </location>
</feature>
<evidence type="ECO:0000259" key="9">
    <source>
        <dbReference type="PROSITE" id="PS51755"/>
    </source>
</evidence>
<dbReference type="Pfam" id="PF00486">
    <property type="entry name" value="Trans_reg_C"/>
    <property type="match status" value="1"/>
</dbReference>
<evidence type="ECO:0000259" key="8">
    <source>
        <dbReference type="PROSITE" id="PS50110"/>
    </source>
</evidence>
<keyword evidence="1 6" id="KW-0597">Phosphoprotein</keyword>
<dbReference type="FunFam" id="3.40.50.2300:FF:000001">
    <property type="entry name" value="DNA-binding response regulator PhoB"/>
    <property type="match status" value="1"/>
</dbReference>
<dbReference type="PANTHER" id="PTHR48111:SF22">
    <property type="entry name" value="REGULATOR OF RPOS"/>
    <property type="match status" value="1"/>
</dbReference>
<dbReference type="InterPro" id="IPR016032">
    <property type="entry name" value="Sig_transdc_resp-reg_C-effctor"/>
</dbReference>
<evidence type="ECO:0000313" key="11">
    <source>
        <dbReference type="Proteomes" id="UP000033947"/>
    </source>
</evidence>
<dbReference type="Gene3D" id="3.40.50.2300">
    <property type="match status" value="1"/>
</dbReference>
<feature type="modified residue" description="4-aspartylphosphate" evidence="6">
    <location>
        <position position="51"/>
    </location>
</feature>
<keyword evidence="4 7" id="KW-0238">DNA-binding</keyword>
<feature type="domain" description="OmpR/PhoB-type" evidence="9">
    <location>
        <begin position="124"/>
        <end position="224"/>
    </location>
</feature>
<dbReference type="Proteomes" id="UP000033947">
    <property type="component" value="Unassembled WGS sequence"/>
</dbReference>
<comment type="caution">
    <text evidence="10">The sequence shown here is derived from an EMBL/GenBank/DDBJ whole genome shotgun (WGS) entry which is preliminary data.</text>
</comment>
<organism evidence="10 11">
    <name type="scientific">candidate division WWE3 bacterium GW2011_GWC2_41_23</name>
    <dbReference type="NCBI Taxonomy" id="1619123"/>
    <lineage>
        <taxon>Bacteria</taxon>
        <taxon>Katanobacteria</taxon>
    </lineage>
</organism>
<dbReference type="InterPro" id="IPR039420">
    <property type="entry name" value="WalR-like"/>
</dbReference>
<reference evidence="10 11" key="1">
    <citation type="journal article" date="2015" name="Nature">
        <title>rRNA introns, odd ribosomes, and small enigmatic genomes across a large radiation of phyla.</title>
        <authorList>
            <person name="Brown C.T."/>
            <person name="Hug L.A."/>
            <person name="Thomas B.C."/>
            <person name="Sharon I."/>
            <person name="Castelle C.J."/>
            <person name="Singh A."/>
            <person name="Wilkins M.J."/>
            <person name="Williams K.H."/>
            <person name="Banfield J.F."/>
        </authorList>
    </citation>
    <scope>NUCLEOTIDE SEQUENCE [LARGE SCALE GENOMIC DNA]</scope>
</reference>
<dbReference type="GO" id="GO:0000156">
    <property type="term" value="F:phosphorelay response regulator activity"/>
    <property type="evidence" value="ECO:0007669"/>
    <property type="project" value="TreeGrafter"/>
</dbReference>
<dbReference type="GO" id="GO:0000976">
    <property type="term" value="F:transcription cis-regulatory region binding"/>
    <property type="evidence" value="ECO:0007669"/>
    <property type="project" value="TreeGrafter"/>
</dbReference>
<evidence type="ECO:0000256" key="1">
    <source>
        <dbReference type="ARBA" id="ARBA00022553"/>
    </source>
</evidence>
<dbReference type="PROSITE" id="PS51755">
    <property type="entry name" value="OMPR_PHOB"/>
    <property type="match status" value="1"/>
</dbReference>
<feature type="domain" description="Response regulatory" evidence="8">
    <location>
        <begin position="2"/>
        <end position="116"/>
    </location>
</feature>
<sequence length="226" mass="25819">MRLLVVEDEHKIANSIKKGLEQETYSVDVSYDGSDGYDLASTEEYDAIVLDLMLPGMNGLEICQKLREQKIHTPILMLTAKSELEDKISGLNNGADDYLTKPFAFEELLARIRALLRRPSATLQTILKFQDLTLDTTNFDVIRNKTKIVLSKKEFSLLEYLMRNPGKVLTKENLANHVWDYDSDILPNTIEQYVGYLRNKIDKPFPNKKPLINTVRGFGYKLGTDN</sequence>